<name>A0A2T1K8L5_9GAMM</name>
<dbReference type="CDD" id="cd10918">
    <property type="entry name" value="CE4_NodB_like_5s_6s"/>
    <property type="match status" value="1"/>
</dbReference>
<gene>
    <name evidence="4" type="ORF">C7H08_15335</name>
</gene>
<dbReference type="Pfam" id="PF01522">
    <property type="entry name" value="Polysacc_deac_1"/>
    <property type="match status" value="1"/>
</dbReference>
<dbReference type="SUPFAM" id="SSF88713">
    <property type="entry name" value="Glycoside hydrolase/deacetylase"/>
    <property type="match status" value="1"/>
</dbReference>
<comment type="subcellular location">
    <subcellularLocation>
        <location evidence="1">Secreted</location>
    </subcellularLocation>
</comment>
<comment type="caution">
    <text evidence="4">The sequence shown here is derived from an EMBL/GenBank/DDBJ whole genome shotgun (WGS) entry which is preliminary data.</text>
</comment>
<reference evidence="4 5" key="1">
    <citation type="submission" date="2018-03" db="EMBL/GenBank/DDBJ databases">
        <title>Marinobacter brunus sp. nov., a marine bacterium of Gamma-proteobacteria isolated from the surface seawater of the South China Sea.</title>
        <authorList>
            <person name="Cheng H."/>
            <person name="Wu Y.-H."/>
            <person name="Xamxidin M."/>
            <person name="Xu X.-W."/>
        </authorList>
    </citation>
    <scope>NUCLEOTIDE SEQUENCE [LARGE SCALE GENOMIC DNA]</scope>
    <source>
        <strain evidence="4 5">JCM 30472</strain>
    </source>
</reference>
<dbReference type="Proteomes" id="UP000238385">
    <property type="component" value="Unassembled WGS sequence"/>
</dbReference>
<dbReference type="EMBL" id="PXNN01000017">
    <property type="protein sequence ID" value="PSF06479.1"/>
    <property type="molecule type" value="Genomic_DNA"/>
</dbReference>
<evidence type="ECO:0000313" key="4">
    <source>
        <dbReference type="EMBL" id="PSF06479.1"/>
    </source>
</evidence>
<evidence type="ECO:0000313" key="5">
    <source>
        <dbReference type="Proteomes" id="UP000238385"/>
    </source>
</evidence>
<dbReference type="GO" id="GO:0005975">
    <property type="term" value="P:carbohydrate metabolic process"/>
    <property type="evidence" value="ECO:0007669"/>
    <property type="project" value="InterPro"/>
</dbReference>
<evidence type="ECO:0000256" key="2">
    <source>
        <dbReference type="ARBA" id="ARBA00022729"/>
    </source>
</evidence>
<dbReference type="InterPro" id="IPR002509">
    <property type="entry name" value="NODB_dom"/>
</dbReference>
<keyword evidence="2" id="KW-0732">Signal</keyword>
<dbReference type="InterPro" id="IPR011330">
    <property type="entry name" value="Glyco_hydro/deAcase_b/a-brl"/>
</dbReference>
<protein>
    <recommendedName>
        <fullName evidence="3">NodB homology domain-containing protein</fullName>
    </recommendedName>
</protein>
<dbReference type="AlphaFoldDB" id="A0A2T1K8L5"/>
<dbReference type="Gene3D" id="3.20.20.370">
    <property type="entry name" value="Glycoside hydrolase/deacetylase"/>
    <property type="match status" value="1"/>
</dbReference>
<dbReference type="RefSeq" id="WP_106673110.1">
    <property type="nucleotide sequence ID" value="NZ_BMFE01000002.1"/>
</dbReference>
<dbReference type="GO" id="GO:0005576">
    <property type="term" value="C:extracellular region"/>
    <property type="evidence" value="ECO:0007669"/>
    <property type="project" value="UniProtKB-SubCell"/>
</dbReference>
<evidence type="ECO:0000259" key="3">
    <source>
        <dbReference type="PROSITE" id="PS51677"/>
    </source>
</evidence>
<dbReference type="PANTHER" id="PTHR34216">
    <property type="match status" value="1"/>
</dbReference>
<dbReference type="PANTHER" id="PTHR34216:SF3">
    <property type="entry name" value="POLY-BETA-1,6-N-ACETYL-D-GLUCOSAMINE N-DEACETYLASE"/>
    <property type="match status" value="1"/>
</dbReference>
<sequence length="333" mass="38445">MSNWAIKCANLVGETGLYRLLCPGCLPVFMIHRIKEVDQPREGVTAIQLRCYLQYLAKQGFKVLSMDELWQHLSEGRKIPSKAVMFTIDDGFFHYQNVAARIFDEFGFPLNFFVITGMLDQKIWPWDHQVTYAFEHSAASHAEIHFPSGVVYSVNLDKRDAVTTMRAVRSALKTEPQGGIYGWMKAELYPKLEVDFPSDIPEEYRPMSWDDARSLRTRGHGVYPHTQSHRILSMLSLAEKREEIRGSLKRVVDELAYIPQVFAYPTGRLGDYDGRDIEELKQTGFSMAFNTVAAYVMQGQDHYQLPRFSLPEDSEDFLQIINRFEALKQTLRR</sequence>
<dbReference type="InterPro" id="IPR051398">
    <property type="entry name" value="Polysacch_Deacetylase"/>
</dbReference>
<feature type="domain" description="NodB homology" evidence="3">
    <location>
        <begin position="82"/>
        <end position="333"/>
    </location>
</feature>
<accession>A0A2T1K8L5</accession>
<keyword evidence="5" id="KW-1185">Reference proteome</keyword>
<proteinExistence type="predicted"/>
<dbReference type="PROSITE" id="PS51677">
    <property type="entry name" value="NODB"/>
    <property type="match status" value="1"/>
</dbReference>
<organism evidence="4 5">
    <name type="scientific">Marinobacter halophilus</name>
    <dbReference type="NCBI Taxonomy" id="1323740"/>
    <lineage>
        <taxon>Bacteria</taxon>
        <taxon>Pseudomonadati</taxon>
        <taxon>Pseudomonadota</taxon>
        <taxon>Gammaproteobacteria</taxon>
        <taxon>Pseudomonadales</taxon>
        <taxon>Marinobacteraceae</taxon>
        <taxon>Marinobacter</taxon>
    </lineage>
</organism>
<dbReference type="GO" id="GO:0016810">
    <property type="term" value="F:hydrolase activity, acting on carbon-nitrogen (but not peptide) bonds"/>
    <property type="evidence" value="ECO:0007669"/>
    <property type="project" value="InterPro"/>
</dbReference>
<dbReference type="OrthoDB" id="9814639at2"/>
<evidence type="ECO:0000256" key="1">
    <source>
        <dbReference type="ARBA" id="ARBA00004613"/>
    </source>
</evidence>